<dbReference type="STRING" id="333138.LQ50_04125"/>
<dbReference type="SMART" id="SM00354">
    <property type="entry name" value="HTH_LACI"/>
    <property type="match status" value="1"/>
</dbReference>
<feature type="domain" description="HTH lacI-type" evidence="4">
    <location>
        <begin position="3"/>
        <end position="57"/>
    </location>
</feature>
<dbReference type="PROSITE" id="PS50932">
    <property type="entry name" value="HTH_LACI_2"/>
    <property type="match status" value="1"/>
</dbReference>
<dbReference type="Proteomes" id="UP000030832">
    <property type="component" value="Unassembled WGS sequence"/>
</dbReference>
<dbReference type="eggNOG" id="COG1609">
    <property type="taxonomic scope" value="Bacteria"/>
</dbReference>
<keyword evidence="1" id="KW-0805">Transcription regulation</keyword>
<dbReference type="CDD" id="cd06267">
    <property type="entry name" value="PBP1_LacI_sugar_binding-like"/>
    <property type="match status" value="1"/>
</dbReference>
<dbReference type="InterPro" id="IPR028082">
    <property type="entry name" value="Peripla_BP_I"/>
</dbReference>
<keyword evidence="3" id="KW-0804">Transcription</keyword>
<dbReference type="InterPro" id="IPR000843">
    <property type="entry name" value="HTH_LacI"/>
</dbReference>
<protein>
    <recommendedName>
        <fullName evidence="4">HTH lacI-type domain-containing protein</fullName>
    </recommendedName>
</protein>
<evidence type="ECO:0000313" key="5">
    <source>
        <dbReference type="EMBL" id="KHF41424.1"/>
    </source>
</evidence>
<dbReference type="EMBL" id="JRJU01000003">
    <property type="protein sequence ID" value="KHF41424.1"/>
    <property type="molecule type" value="Genomic_DNA"/>
</dbReference>
<dbReference type="SUPFAM" id="SSF47413">
    <property type="entry name" value="lambda repressor-like DNA-binding domains"/>
    <property type="match status" value="1"/>
</dbReference>
<dbReference type="GO" id="GO:0000976">
    <property type="term" value="F:transcription cis-regulatory region binding"/>
    <property type="evidence" value="ECO:0007669"/>
    <property type="project" value="TreeGrafter"/>
</dbReference>
<dbReference type="SUPFAM" id="SSF53822">
    <property type="entry name" value="Periplasmic binding protein-like I"/>
    <property type="match status" value="1"/>
</dbReference>
<dbReference type="Pfam" id="PF00356">
    <property type="entry name" value="LacI"/>
    <property type="match status" value="1"/>
</dbReference>
<evidence type="ECO:0000313" key="6">
    <source>
        <dbReference type="Proteomes" id="UP000030832"/>
    </source>
</evidence>
<dbReference type="InterPro" id="IPR010982">
    <property type="entry name" value="Lambda_DNA-bd_dom_sf"/>
</dbReference>
<reference evidence="5 6" key="1">
    <citation type="submission" date="2014-09" db="EMBL/GenBank/DDBJ databases">
        <title>Genome sequencing and annotation of Bacillus Okhensis strain Kh10-101T.</title>
        <authorList>
            <person name="Prakash J.S."/>
        </authorList>
    </citation>
    <scope>NUCLEOTIDE SEQUENCE [LARGE SCALE GENOMIC DNA]</scope>
    <source>
        <strain evidence="6">Kh10-101T</strain>
    </source>
</reference>
<proteinExistence type="predicted"/>
<dbReference type="RefSeq" id="WP_034626341.1">
    <property type="nucleotide sequence ID" value="NZ_JRJU01000003.1"/>
</dbReference>
<dbReference type="InterPro" id="IPR046335">
    <property type="entry name" value="LacI/GalR-like_sensor"/>
</dbReference>
<evidence type="ECO:0000256" key="3">
    <source>
        <dbReference type="ARBA" id="ARBA00023163"/>
    </source>
</evidence>
<dbReference type="Gene3D" id="1.10.260.40">
    <property type="entry name" value="lambda repressor-like DNA-binding domains"/>
    <property type="match status" value="1"/>
</dbReference>
<dbReference type="PANTHER" id="PTHR30146">
    <property type="entry name" value="LACI-RELATED TRANSCRIPTIONAL REPRESSOR"/>
    <property type="match status" value="1"/>
</dbReference>
<dbReference type="AlphaFoldDB" id="A0A0B0IN06"/>
<dbReference type="GO" id="GO:0003700">
    <property type="term" value="F:DNA-binding transcription factor activity"/>
    <property type="evidence" value="ECO:0007669"/>
    <property type="project" value="TreeGrafter"/>
</dbReference>
<dbReference type="PANTHER" id="PTHR30146:SF109">
    <property type="entry name" value="HTH-TYPE TRANSCRIPTIONAL REGULATOR GALS"/>
    <property type="match status" value="1"/>
</dbReference>
<dbReference type="OrthoDB" id="1639518at2"/>
<evidence type="ECO:0000259" key="4">
    <source>
        <dbReference type="PROSITE" id="PS50932"/>
    </source>
</evidence>
<name>A0A0B0IN06_9BACI</name>
<keyword evidence="6" id="KW-1185">Reference proteome</keyword>
<dbReference type="Gene3D" id="3.40.50.2300">
    <property type="match status" value="2"/>
</dbReference>
<gene>
    <name evidence="5" type="ORF">LQ50_04125</name>
</gene>
<accession>A0A0B0IN06</accession>
<evidence type="ECO:0000256" key="2">
    <source>
        <dbReference type="ARBA" id="ARBA00023125"/>
    </source>
</evidence>
<organism evidence="5 6">
    <name type="scientific">Halalkalibacter okhensis</name>
    <dbReference type="NCBI Taxonomy" id="333138"/>
    <lineage>
        <taxon>Bacteria</taxon>
        <taxon>Bacillati</taxon>
        <taxon>Bacillota</taxon>
        <taxon>Bacilli</taxon>
        <taxon>Bacillales</taxon>
        <taxon>Bacillaceae</taxon>
        <taxon>Halalkalibacter</taxon>
    </lineage>
</organism>
<dbReference type="Pfam" id="PF13377">
    <property type="entry name" value="Peripla_BP_3"/>
    <property type="match status" value="1"/>
</dbReference>
<evidence type="ECO:0000256" key="1">
    <source>
        <dbReference type="ARBA" id="ARBA00023015"/>
    </source>
</evidence>
<dbReference type="CDD" id="cd01392">
    <property type="entry name" value="HTH_LacI"/>
    <property type="match status" value="1"/>
</dbReference>
<keyword evidence="2" id="KW-0238">DNA-binding</keyword>
<sequence length="329" mass="37514">MKVTIKDIATICGVSAGTVDRALNNRTGISEKTKKKILEVAKEMNYQPDYTARSLVMGKTMTIGVILFDLHNRSFAQLLNAIELKARQLGYFVNITLSDKKPESEIDCINYLVNGKVDGIILFTVNKGEQFESYLSKFDIPIITIFNYISEKWEYIGIRERQAMKDAIDYIVSQGYQKFIYISPPLAYLGKSNIYTQEERLNGFYEGLKRNRIHSKPVIIKSSEYIKELENLTFSKNEKAAIVCSTDLYALKVMHYLKKQGVSIPEQVGVMGFDDIDILEYVTPRLTTVKYPIEEIGRRAIESIVNKIDHGDFVPTPLLDYEIIKGESI</sequence>
<comment type="caution">
    <text evidence="5">The sequence shown here is derived from an EMBL/GenBank/DDBJ whole genome shotgun (WGS) entry which is preliminary data.</text>
</comment>